<evidence type="ECO:0000313" key="1">
    <source>
        <dbReference type="EMBL" id="CAI8037397.1"/>
    </source>
</evidence>
<organism evidence="1 2">
    <name type="scientific">Geodia barretti</name>
    <name type="common">Barrett's horny sponge</name>
    <dbReference type="NCBI Taxonomy" id="519541"/>
    <lineage>
        <taxon>Eukaryota</taxon>
        <taxon>Metazoa</taxon>
        <taxon>Porifera</taxon>
        <taxon>Demospongiae</taxon>
        <taxon>Heteroscleromorpha</taxon>
        <taxon>Tetractinellida</taxon>
        <taxon>Astrophorina</taxon>
        <taxon>Geodiidae</taxon>
        <taxon>Geodia</taxon>
    </lineage>
</organism>
<comment type="caution">
    <text evidence="1">The sequence shown here is derived from an EMBL/GenBank/DDBJ whole genome shotgun (WGS) entry which is preliminary data.</text>
</comment>
<dbReference type="EMBL" id="CASHTH010002932">
    <property type="protein sequence ID" value="CAI8037397.1"/>
    <property type="molecule type" value="Genomic_DNA"/>
</dbReference>
<protein>
    <submittedName>
        <fullName evidence="1">Uncharacterized protein</fullName>
    </submittedName>
</protein>
<gene>
    <name evidence="1" type="ORF">GBAR_LOCUS20914</name>
</gene>
<reference evidence="1" key="1">
    <citation type="submission" date="2023-03" db="EMBL/GenBank/DDBJ databases">
        <authorList>
            <person name="Steffen K."/>
            <person name="Cardenas P."/>
        </authorList>
    </citation>
    <scope>NUCLEOTIDE SEQUENCE</scope>
</reference>
<sequence length="31" mass="3438">MSREMTKLTANRASLTALLPLGLAHREVPFL</sequence>
<name>A0AA35SXQ8_GEOBA</name>
<evidence type="ECO:0000313" key="2">
    <source>
        <dbReference type="Proteomes" id="UP001174909"/>
    </source>
</evidence>
<accession>A0AA35SXQ8</accession>
<dbReference type="AlphaFoldDB" id="A0AA35SXQ8"/>
<keyword evidence="2" id="KW-1185">Reference proteome</keyword>
<proteinExistence type="predicted"/>
<dbReference type="Proteomes" id="UP001174909">
    <property type="component" value="Unassembled WGS sequence"/>
</dbReference>